<sequence>MAVSFVRRTKRQGAGPAPREAAPLPVSDPALPTTTGWLTRGRDGRLTAYAPAADGVLRWTETRPGGPHWSGPVLLPAPGLLPYLSVAQGEDGYVHLAGMRRSRDAEGRPVSDVVYAVQFQTGRPLRDWRALSTPYPDDQELAAQVGVPAAVVDREGALHLFVRNAGGGVCARSQTKTGAWHQWVDLKGNGITGGIRAAVAPDGRTEVLAPAAKRLLRWQRPESRVPFRRCEDLPFAAAAEAPATEPTGDGRLTHFWHDGADATVRAWRPAAPAEPAAGDAGITVDAGTAGDPAEEAPEPAALGTAPGAGPVAVLRAPVDGHDCTILAHRARDTGRPALAAYPTEQESAGVEWTPTGSPCAGAPALALDGRNRVVMAVIGTDGALWVARQKAEAGLALGAWERATTG</sequence>
<accession>A0ABT2CL32</accession>
<evidence type="ECO:0000313" key="2">
    <source>
        <dbReference type="EMBL" id="MCS0638107.1"/>
    </source>
</evidence>
<feature type="region of interest" description="Disordered" evidence="1">
    <location>
        <begin position="273"/>
        <end position="300"/>
    </location>
</feature>
<dbReference type="EMBL" id="JANUGQ010000019">
    <property type="protein sequence ID" value="MCS0638107.1"/>
    <property type="molecule type" value="Genomic_DNA"/>
</dbReference>
<dbReference type="RefSeq" id="WP_258789377.1">
    <property type="nucleotide sequence ID" value="NZ_JANUGQ010000019.1"/>
</dbReference>
<organism evidence="2 3">
    <name type="scientific">Streptomyces pyxinae</name>
    <dbReference type="NCBI Taxonomy" id="2970734"/>
    <lineage>
        <taxon>Bacteria</taxon>
        <taxon>Bacillati</taxon>
        <taxon>Actinomycetota</taxon>
        <taxon>Actinomycetes</taxon>
        <taxon>Kitasatosporales</taxon>
        <taxon>Streptomycetaceae</taxon>
        <taxon>Streptomyces</taxon>
    </lineage>
</organism>
<reference evidence="2" key="1">
    <citation type="submission" date="2022-08" db="EMBL/GenBank/DDBJ databases">
        <authorList>
            <person name="Somphong A."/>
            <person name="Phongsopitanun W."/>
        </authorList>
    </citation>
    <scope>NUCLEOTIDE SEQUENCE</scope>
    <source>
        <strain evidence="2">LP05-1</strain>
    </source>
</reference>
<evidence type="ECO:0000313" key="3">
    <source>
        <dbReference type="Proteomes" id="UP001431313"/>
    </source>
</evidence>
<feature type="compositionally biased region" description="Low complexity" evidence="1">
    <location>
        <begin position="273"/>
        <end position="291"/>
    </location>
</feature>
<proteinExistence type="predicted"/>
<dbReference type="Proteomes" id="UP001431313">
    <property type="component" value="Unassembled WGS sequence"/>
</dbReference>
<evidence type="ECO:0008006" key="4">
    <source>
        <dbReference type="Google" id="ProtNLM"/>
    </source>
</evidence>
<comment type="caution">
    <text evidence="2">The sequence shown here is derived from an EMBL/GenBank/DDBJ whole genome shotgun (WGS) entry which is preliminary data.</text>
</comment>
<evidence type="ECO:0000256" key="1">
    <source>
        <dbReference type="SAM" id="MobiDB-lite"/>
    </source>
</evidence>
<protein>
    <recommendedName>
        <fullName evidence="4">LmbE family protein</fullName>
    </recommendedName>
</protein>
<gene>
    <name evidence="2" type="ORF">NX801_21110</name>
</gene>
<name>A0ABT2CL32_9ACTN</name>
<feature type="region of interest" description="Disordered" evidence="1">
    <location>
        <begin position="1"/>
        <end position="39"/>
    </location>
</feature>
<dbReference type="SUPFAM" id="SSF89372">
    <property type="entry name" value="Fucose-specific lectin"/>
    <property type="match status" value="1"/>
</dbReference>
<keyword evidence="3" id="KW-1185">Reference proteome</keyword>